<gene>
    <name evidence="7" type="ORF">BDP81DRAFT_398368</name>
</gene>
<accession>A0AAI9ZK04</accession>
<keyword evidence="8" id="KW-1185">Reference proteome</keyword>
<dbReference type="GO" id="GO:0016020">
    <property type="term" value="C:membrane"/>
    <property type="evidence" value="ECO:0007669"/>
    <property type="project" value="UniProtKB-SubCell"/>
</dbReference>
<protein>
    <recommendedName>
        <fullName evidence="9">Lipid-translocating exporter-like protein RTA1</fullName>
    </recommendedName>
</protein>
<comment type="caution">
    <text evidence="7">The sequence shown here is derived from an EMBL/GenBank/DDBJ whole genome shotgun (WGS) entry which is preliminary data.</text>
</comment>
<evidence type="ECO:0000256" key="4">
    <source>
        <dbReference type="ARBA" id="ARBA00023136"/>
    </source>
</evidence>
<keyword evidence="3 6" id="KW-1133">Transmembrane helix</keyword>
<feature type="transmembrane region" description="Helical" evidence="6">
    <location>
        <begin position="78"/>
        <end position="99"/>
    </location>
</feature>
<reference evidence="7" key="1">
    <citation type="submission" date="2021-06" db="EMBL/GenBank/DDBJ databases">
        <title>Comparative genomics, transcriptomics and evolutionary studies reveal genomic signatures of adaptation to plant cell wall in hemibiotrophic fungi.</title>
        <authorList>
            <consortium name="DOE Joint Genome Institute"/>
            <person name="Baroncelli R."/>
            <person name="Diaz J.F."/>
            <person name="Benocci T."/>
            <person name="Peng M."/>
            <person name="Battaglia E."/>
            <person name="Haridas S."/>
            <person name="Andreopoulos W."/>
            <person name="Labutti K."/>
            <person name="Pangilinan J."/>
            <person name="Floch G.L."/>
            <person name="Makela M.R."/>
            <person name="Henrissat B."/>
            <person name="Grigoriev I.V."/>
            <person name="Crouch J.A."/>
            <person name="De Vries R.P."/>
            <person name="Sukno S.A."/>
            <person name="Thon M.R."/>
        </authorList>
    </citation>
    <scope>NUCLEOTIDE SEQUENCE</scope>
    <source>
        <strain evidence="7">CBS 102054</strain>
    </source>
</reference>
<evidence type="ECO:0000256" key="1">
    <source>
        <dbReference type="ARBA" id="ARBA00004141"/>
    </source>
</evidence>
<dbReference type="InterPro" id="IPR007568">
    <property type="entry name" value="RTA1"/>
</dbReference>
<dbReference type="PANTHER" id="PTHR31465:SF13">
    <property type="entry name" value="RTA1 DOMAIN PROTEIN-RELATED"/>
    <property type="match status" value="1"/>
</dbReference>
<name>A0AAI9ZK04_9PEZI</name>
<evidence type="ECO:0000256" key="5">
    <source>
        <dbReference type="SAM" id="MobiDB-lite"/>
    </source>
</evidence>
<keyword evidence="4 6" id="KW-0472">Membrane</keyword>
<organism evidence="7 8">
    <name type="scientific">Colletotrichum phormii</name>
    <dbReference type="NCBI Taxonomy" id="359342"/>
    <lineage>
        <taxon>Eukaryota</taxon>
        <taxon>Fungi</taxon>
        <taxon>Dikarya</taxon>
        <taxon>Ascomycota</taxon>
        <taxon>Pezizomycotina</taxon>
        <taxon>Sordariomycetes</taxon>
        <taxon>Hypocreomycetidae</taxon>
        <taxon>Glomerellales</taxon>
        <taxon>Glomerellaceae</taxon>
        <taxon>Colletotrichum</taxon>
        <taxon>Colletotrichum acutatum species complex</taxon>
    </lineage>
</organism>
<feature type="transmembrane region" description="Helical" evidence="6">
    <location>
        <begin position="46"/>
        <end position="66"/>
    </location>
</feature>
<evidence type="ECO:0000313" key="7">
    <source>
        <dbReference type="EMBL" id="KAK1624741.1"/>
    </source>
</evidence>
<dbReference type="RefSeq" id="XP_060440736.1">
    <property type="nucleotide sequence ID" value="XM_060588449.1"/>
</dbReference>
<dbReference type="GeneID" id="85473311"/>
<feature type="transmembrane region" description="Helical" evidence="6">
    <location>
        <begin position="120"/>
        <end position="139"/>
    </location>
</feature>
<evidence type="ECO:0000313" key="8">
    <source>
        <dbReference type="Proteomes" id="UP001243989"/>
    </source>
</evidence>
<feature type="transmembrane region" description="Helical" evidence="6">
    <location>
        <begin position="18"/>
        <end position="39"/>
    </location>
</feature>
<keyword evidence="2 6" id="KW-0812">Transmembrane</keyword>
<feature type="transmembrane region" description="Helical" evidence="6">
    <location>
        <begin position="151"/>
        <end position="174"/>
    </location>
</feature>
<evidence type="ECO:0000256" key="2">
    <source>
        <dbReference type="ARBA" id="ARBA00022692"/>
    </source>
</evidence>
<dbReference type="AlphaFoldDB" id="A0AAI9ZK04"/>
<evidence type="ECO:0000256" key="3">
    <source>
        <dbReference type="ARBA" id="ARBA00022989"/>
    </source>
</evidence>
<feature type="region of interest" description="Disordered" evidence="5">
    <location>
        <begin position="328"/>
        <end position="347"/>
    </location>
</feature>
<dbReference type="EMBL" id="JAHMHQ010000023">
    <property type="protein sequence ID" value="KAK1624741.1"/>
    <property type="molecule type" value="Genomic_DNA"/>
</dbReference>
<dbReference type="Proteomes" id="UP001243989">
    <property type="component" value="Unassembled WGS sequence"/>
</dbReference>
<sequence length="347" mass="39030">MVDTVPDGSVWFYDPNRIAPIVLAAVFGASGLVHAWQCYRYKCWKLTGWAVAGAAAYCGSFVARAFGAADYKGLTAYVVHFNFVFAAPPLFELLNYGILARVAYYLPYHCPIHPGRLRTTFTTLATIIEVLGGYGAYYASKRNEPEGEQAIGRGCLLASLVLQTILIAVFLALTSVFHVRVRRARSARGSGPDSVIWVLYASSLLILTRTVFRVVDIVNLAAFNPKKNDFDPSLVPAIVRFEWPFYVFEASIMLVNQLMLHVAHPRRHLPEDNAVYLAQDGMTELKGPGFKDNRNWCLILMDPLDLIGLFKGTDKSMKFWQNNGFSELSENSRDQPTRVQHRQRRKR</sequence>
<proteinExistence type="predicted"/>
<dbReference type="PANTHER" id="PTHR31465">
    <property type="entry name" value="PROTEIN RTA1-RELATED"/>
    <property type="match status" value="1"/>
</dbReference>
<evidence type="ECO:0000256" key="6">
    <source>
        <dbReference type="SAM" id="Phobius"/>
    </source>
</evidence>
<evidence type="ECO:0008006" key="9">
    <source>
        <dbReference type="Google" id="ProtNLM"/>
    </source>
</evidence>
<dbReference type="Pfam" id="PF04479">
    <property type="entry name" value="RTA1"/>
    <property type="match status" value="1"/>
</dbReference>
<comment type="subcellular location">
    <subcellularLocation>
        <location evidence="1">Membrane</location>
        <topology evidence="1">Multi-pass membrane protein</topology>
    </subcellularLocation>
</comment>